<evidence type="ECO:0000256" key="9">
    <source>
        <dbReference type="SAM" id="MobiDB-lite"/>
    </source>
</evidence>
<sequence length="319" mass="35302">MMTHSKEHSNCNGQGGHQHHDHSHKNGLSLAFWLNLFFSVVELIGGIFTNSTAIIADAFHDFMDAGAIGLAILMEKISGHKRTATFSYGYKRFSLLSALILSVFLLSGSVAMIIAAYNSFINPKEVHSVGMLWIALLGLAVNGFAFLRIKKGGHGHHHHGHSHGGHNHNSESIMLHLLEDVLGWAAVLIGSVVIYYTGWNWIDGVLATGIALFIGFNATKNLISTLKVMLQSVPEDINLDELQNELQKIDGVTDIHDVHVWTMDGSYNVGSLHVVINNSKARSEQDVMKKVIRLMRKLNIQHPTVQIETNKNRCQFVNC</sequence>
<evidence type="ECO:0000256" key="5">
    <source>
        <dbReference type="ARBA" id="ARBA00022906"/>
    </source>
</evidence>
<feature type="transmembrane region" description="Helical" evidence="10">
    <location>
        <begin position="95"/>
        <end position="117"/>
    </location>
</feature>
<evidence type="ECO:0000256" key="10">
    <source>
        <dbReference type="SAM" id="Phobius"/>
    </source>
</evidence>
<dbReference type="InterPro" id="IPR027469">
    <property type="entry name" value="Cation_efflux_TMD_sf"/>
</dbReference>
<feature type="domain" description="Cation efflux protein transmembrane" evidence="11">
    <location>
        <begin position="30"/>
        <end position="230"/>
    </location>
</feature>
<evidence type="ECO:0000256" key="3">
    <source>
        <dbReference type="ARBA" id="ARBA00022448"/>
    </source>
</evidence>
<evidence type="ECO:0000256" key="6">
    <source>
        <dbReference type="ARBA" id="ARBA00022989"/>
    </source>
</evidence>
<keyword evidence="8 10" id="KW-0472">Membrane</keyword>
<dbReference type="InterPro" id="IPR050681">
    <property type="entry name" value="CDF/SLC30A"/>
</dbReference>
<evidence type="ECO:0000256" key="2">
    <source>
        <dbReference type="ARBA" id="ARBA00008873"/>
    </source>
</evidence>
<evidence type="ECO:0000313" key="14">
    <source>
        <dbReference type="Proteomes" id="UP000829476"/>
    </source>
</evidence>
<keyword evidence="4 10" id="KW-0812">Transmembrane</keyword>
<dbReference type="NCBIfam" id="TIGR01297">
    <property type="entry name" value="CDF"/>
    <property type="match status" value="1"/>
</dbReference>
<dbReference type="InterPro" id="IPR036837">
    <property type="entry name" value="Cation_efflux_CTD_sf"/>
</dbReference>
<evidence type="ECO:0000256" key="1">
    <source>
        <dbReference type="ARBA" id="ARBA00004141"/>
    </source>
</evidence>
<keyword evidence="5" id="KW-0864">Zinc transport</keyword>
<dbReference type="InterPro" id="IPR027470">
    <property type="entry name" value="Cation_efflux_CTD"/>
</dbReference>
<dbReference type="InterPro" id="IPR058533">
    <property type="entry name" value="Cation_efflux_TM"/>
</dbReference>
<evidence type="ECO:0000259" key="11">
    <source>
        <dbReference type="Pfam" id="PF01545"/>
    </source>
</evidence>
<organism evidence="13 14">
    <name type="scientific">Zhouia spongiae</name>
    <dbReference type="NCBI Taxonomy" id="2202721"/>
    <lineage>
        <taxon>Bacteria</taxon>
        <taxon>Pseudomonadati</taxon>
        <taxon>Bacteroidota</taxon>
        <taxon>Flavobacteriia</taxon>
        <taxon>Flavobacteriales</taxon>
        <taxon>Flavobacteriaceae</taxon>
        <taxon>Zhouia</taxon>
    </lineage>
</organism>
<dbReference type="PANTHER" id="PTHR11562">
    <property type="entry name" value="CATION EFFLUX PROTEIN/ ZINC TRANSPORTER"/>
    <property type="match status" value="1"/>
</dbReference>
<dbReference type="Pfam" id="PF01545">
    <property type="entry name" value="Cation_efflux"/>
    <property type="match status" value="1"/>
</dbReference>
<dbReference type="EMBL" id="CP094326">
    <property type="protein sequence ID" value="UNZ00227.1"/>
    <property type="molecule type" value="Genomic_DNA"/>
</dbReference>
<dbReference type="PANTHER" id="PTHR11562:SF17">
    <property type="entry name" value="RE54080P-RELATED"/>
    <property type="match status" value="1"/>
</dbReference>
<dbReference type="Gene3D" id="1.20.1510.10">
    <property type="entry name" value="Cation efflux protein transmembrane domain"/>
    <property type="match status" value="1"/>
</dbReference>
<feature type="transmembrane region" description="Helical" evidence="10">
    <location>
        <begin position="54"/>
        <end position="74"/>
    </location>
</feature>
<evidence type="ECO:0000256" key="7">
    <source>
        <dbReference type="ARBA" id="ARBA00023065"/>
    </source>
</evidence>
<dbReference type="SUPFAM" id="SSF160240">
    <property type="entry name" value="Cation efflux protein cytoplasmic domain-like"/>
    <property type="match status" value="1"/>
</dbReference>
<accession>A0ABY3YR86</accession>
<dbReference type="Proteomes" id="UP000829476">
    <property type="component" value="Chromosome"/>
</dbReference>
<gene>
    <name evidence="13" type="ORF">MQE36_07755</name>
</gene>
<feature type="transmembrane region" description="Helical" evidence="10">
    <location>
        <begin position="28"/>
        <end position="48"/>
    </location>
</feature>
<evidence type="ECO:0000256" key="4">
    <source>
        <dbReference type="ARBA" id="ARBA00022692"/>
    </source>
</evidence>
<keyword evidence="5" id="KW-0862">Zinc</keyword>
<keyword evidence="6 10" id="KW-1133">Transmembrane helix</keyword>
<keyword evidence="14" id="KW-1185">Reference proteome</keyword>
<proteinExistence type="inferred from homology"/>
<feature type="domain" description="Cation efflux protein cytoplasmic" evidence="12">
    <location>
        <begin position="234"/>
        <end position="308"/>
    </location>
</feature>
<evidence type="ECO:0000256" key="8">
    <source>
        <dbReference type="ARBA" id="ARBA00023136"/>
    </source>
</evidence>
<dbReference type="Pfam" id="PF16916">
    <property type="entry name" value="ZT_dimer"/>
    <property type="match status" value="1"/>
</dbReference>
<keyword evidence="3" id="KW-0813">Transport</keyword>
<dbReference type="SUPFAM" id="SSF161111">
    <property type="entry name" value="Cation efflux protein transmembrane domain-like"/>
    <property type="match status" value="1"/>
</dbReference>
<protein>
    <submittedName>
        <fullName evidence="13">Cation diffusion facilitator family transporter</fullName>
    </submittedName>
</protein>
<feature type="transmembrane region" description="Helical" evidence="10">
    <location>
        <begin position="181"/>
        <end position="199"/>
    </location>
</feature>
<comment type="subcellular location">
    <subcellularLocation>
        <location evidence="1">Membrane</location>
        <topology evidence="1">Multi-pass membrane protein</topology>
    </subcellularLocation>
</comment>
<feature type="transmembrane region" description="Helical" evidence="10">
    <location>
        <begin position="129"/>
        <end position="147"/>
    </location>
</feature>
<feature type="region of interest" description="Disordered" evidence="9">
    <location>
        <begin position="1"/>
        <end position="22"/>
    </location>
</feature>
<reference evidence="13 14" key="1">
    <citation type="journal article" date="2018" name="Int. J. Syst. Evol. Microbiol.">
        <title>Zhouia spongiae sp. nov., isolated from a marine sponge.</title>
        <authorList>
            <person name="Zhuang L."/>
            <person name="Lin B."/>
            <person name="Qin F."/>
            <person name="Luo L."/>
        </authorList>
    </citation>
    <scope>NUCLEOTIDE SEQUENCE [LARGE SCALE GENOMIC DNA]</scope>
    <source>
        <strain evidence="13 14">HN-Y44</strain>
    </source>
</reference>
<keyword evidence="7" id="KW-0406">Ion transport</keyword>
<evidence type="ECO:0000313" key="13">
    <source>
        <dbReference type="EMBL" id="UNZ00227.1"/>
    </source>
</evidence>
<comment type="similarity">
    <text evidence="2">Belongs to the cation diffusion facilitator (CDF) transporter (TC 2.A.4) family. SLC30A subfamily.</text>
</comment>
<dbReference type="RefSeq" id="WP_242938594.1">
    <property type="nucleotide sequence ID" value="NZ_CP094326.1"/>
</dbReference>
<name>A0ABY3YR86_9FLAO</name>
<dbReference type="InterPro" id="IPR002524">
    <property type="entry name" value="Cation_efflux"/>
</dbReference>
<evidence type="ECO:0000259" key="12">
    <source>
        <dbReference type="Pfam" id="PF16916"/>
    </source>
</evidence>